<dbReference type="AlphaFoldDB" id="E4YZQ4"/>
<gene>
    <name evidence="2" type="ORF">GSOID_T00022975001</name>
</gene>
<accession>E4YZQ4</accession>
<evidence type="ECO:0000256" key="1">
    <source>
        <dbReference type="SAM" id="MobiDB-lite"/>
    </source>
</evidence>
<proteinExistence type="predicted"/>
<name>E4YZQ4_OIKDI</name>
<sequence>MRHKNPPMAVSSCDSDTEDSDAASLVFDGHENPLIGPMEDPRKTDDNERYQTFMIDPISRKRTSNIHKLDDYQWSRYQKRLLGTYLDRITAVGTEEEVYMCSLMYPGAFLKHAACLVGKTDSEVRQVIGPHSEKKHREFNSNFGIADRRWQDLARHLIIPNTCEEDWGTDRDNYDPQPEDIRAQAAHDYIRSLAVGAIPTLPLLPDIPEQEHEPPLIYDLQLASNAAIDASDAPEQDSIDCSDYPYERQAHDERVREETSQRLQEYESQWMQYYGKRFAEDHAYSNSGQASRSASGQSSPVILVEEESRFFATDFAFDGYYHFARR</sequence>
<reference evidence="2" key="1">
    <citation type="journal article" date="2010" name="Science">
        <title>Plasticity of animal genome architecture unmasked by rapid evolution of a pelagic tunicate.</title>
        <authorList>
            <person name="Denoeud F."/>
            <person name="Henriet S."/>
            <person name="Mungpakdee S."/>
            <person name="Aury J.M."/>
            <person name="Da Silva C."/>
            <person name="Brinkmann H."/>
            <person name="Mikhaleva J."/>
            <person name="Olsen L.C."/>
            <person name="Jubin C."/>
            <person name="Canestro C."/>
            <person name="Bouquet J.M."/>
            <person name="Danks G."/>
            <person name="Poulain J."/>
            <person name="Campsteijn C."/>
            <person name="Adamski M."/>
            <person name="Cross I."/>
            <person name="Yadetie F."/>
            <person name="Muffato M."/>
            <person name="Louis A."/>
            <person name="Butcher S."/>
            <person name="Tsagkogeorga G."/>
            <person name="Konrad A."/>
            <person name="Singh S."/>
            <person name="Jensen M.F."/>
            <person name="Cong E.H."/>
            <person name="Eikeseth-Otteraa H."/>
            <person name="Noel B."/>
            <person name="Anthouard V."/>
            <person name="Porcel B.M."/>
            <person name="Kachouri-Lafond R."/>
            <person name="Nishino A."/>
            <person name="Ugolini M."/>
            <person name="Chourrout P."/>
            <person name="Nishida H."/>
            <person name="Aasland R."/>
            <person name="Huzurbazar S."/>
            <person name="Westhof E."/>
            <person name="Delsuc F."/>
            <person name="Lehrach H."/>
            <person name="Reinhardt R."/>
            <person name="Weissenbach J."/>
            <person name="Roy S.W."/>
            <person name="Artiguenave F."/>
            <person name="Postlethwait J.H."/>
            <person name="Manak J.R."/>
            <person name="Thompson E.M."/>
            <person name="Jaillon O."/>
            <person name="Du Pasquier L."/>
            <person name="Boudinot P."/>
            <person name="Liberles D.A."/>
            <person name="Volff J.N."/>
            <person name="Philippe H."/>
            <person name="Lenhard B."/>
            <person name="Roest Crollius H."/>
            <person name="Wincker P."/>
            <person name="Chourrout D."/>
        </authorList>
    </citation>
    <scope>NUCLEOTIDE SEQUENCE [LARGE SCALE GENOMIC DNA]</scope>
</reference>
<feature type="region of interest" description="Disordered" evidence="1">
    <location>
        <begin position="1"/>
        <end position="23"/>
    </location>
</feature>
<organism evidence="2">
    <name type="scientific">Oikopleura dioica</name>
    <name type="common">Tunicate</name>
    <dbReference type="NCBI Taxonomy" id="34765"/>
    <lineage>
        <taxon>Eukaryota</taxon>
        <taxon>Metazoa</taxon>
        <taxon>Chordata</taxon>
        <taxon>Tunicata</taxon>
        <taxon>Appendicularia</taxon>
        <taxon>Copelata</taxon>
        <taxon>Oikopleuridae</taxon>
        <taxon>Oikopleura</taxon>
    </lineage>
</organism>
<dbReference type="Proteomes" id="UP000011014">
    <property type="component" value="Unassembled WGS sequence"/>
</dbReference>
<evidence type="ECO:0000313" key="2">
    <source>
        <dbReference type="EMBL" id="CBY40932.1"/>
    </source>
</evidence>
<dbReference type="EMBL" id="FN656181">
    <property type="protein sequence ID" value="CBY40932.1"/>
    <property type="molecule type" value="Genomic_DNA"/>
</dbReference>
<protein>
    <submittedName>
        <fullName evidence="2">Uncharacterized protein</fullName>
    </submittedName>
</protein>